<feature type="region of interest" description="Disordered" evidence="1">
    <location>
        <begin position="99"/>
        <end position="124"/>
    </location>
</feature>
<protein>
    <submittedName>
        <fullName evidence="2">Uncharacterized protein</fullName>
    </submittedName>
</protein>
<name>A0AAV7NZP3_PLEWA</name>
<dbReference type="EMBL" id="JANPWB010000012">
    <property type="protein sequence ID" value="KAJ1120415.1"/>
    <property type="molecule type" value="Genomic_DNA"/>
</dbReference>
<comment type="caution">
    <text evidence="2">The sequence shown here is derived from an EMBL/GenBank/DDBJ whole genome shotgun (WGS) entry which is preliminary data.</text>
</comment>
<dbReference type="Proteomes" id="UP001066276">
    <property type="component" value="Chromosome 8"/>
</dbReference>
<accession>A0AAV7NZP3</accession>
<keyword evidence="3" id="KW-1185">Reference proteome</keyword>
<gene>
    <name evidence="2" type="ORF">NDU88_008584</name>
</gene>
<evidence type="ECO:0000313" key="2">
    <source>
        <dbReference type="EMBL" id="KAJ1120415.1"/>
    </source>
</evidence>
<organism evidence="2 3">
    <name type="scientific">Pleurodeles waltl</name>
    <name type="common">Iberian ribbed newt</name>
    <dbReference type="NCBI Taxonomy" id="8319"/>
    <lineage>
        <taxon>Eukaryota</taxon>
        <taxon>Metazoa</taxon>
        <taxon>Chordata</taxon>
        <taxon>Craniata</taxon>
        <taxon>Vertebrata</taxon>
        <taxon>Euteleostomi</taxon>
        <taxon>Amphibia</taxon>
        <taxon>Batrachia</taxon>
        <taxon>Caudata</taxon>
        <taxon>Salamandroidea</taxon>
        <taxon>Salamandridae</taxon>
        <taxon>Pleurodelinae</taxon>
        <taxon>Pleurodeles</taxon>
    </lineage>
</organism>
<dbReference type="AlphaFoldDB" id="A0AAV7NZP3"/>
<proteinExistence type="predicted"/>
<sequence length="156" mass="17548">MRIVLIQGPGGGGRHEWGRKRLLPSLEIGKRKENTPGCLTSKWRVPLSRRNEEWVRPEESARCDGLYEPRPVPAAGRTTLEADLALCLVAIFLLPPVSTTTRAEEMEEDPTSPRPNSTKEMQSRALLTWLSNRATASSWDSWRRDKSRRCGEGAPL</sequence>
<reference evidence="2" key="1">
    <citation type="journal article" date="2022" name="bioRxiv">
        <title>Sequencing and chromosome-scale assembly of the giantPleurodeles waltlgenome.</title>
        <authorList>
            <person name="Brown T."/>
            <person name="Elewa A."/>
            <person name="Iarovenko S."/>
            <person name="Subramanian E."/>
            <person name="Araus A.J."/>
            <person name="Petzold A."/>
            <person name="Susuki M."/>
            <person name="Suzuki K.-i.T."/>
            <person name="Hayashi T."/>
            <person name="Toyoda A."/>
            <person name="Oliveira C."/>
            <person name="Osipova E."/>
            <person name="Leigh N.D."/>
            <person name="Simon A."/>
            <person name="Yun M.H."/>
        </authorList>
    </citation>
    <scope>NUCLEOTIDE SEQUENCE</scope>
    <source>
        <strain evidence="2">20211129_DDA</strain>
        <tissue evidence="2">Liver</tissue>
    </source>
</reference>
<evidence type="ECO:0000256" key="1">
    <source>
        <dbReference type="SAM" id="MobiDB-lite"/>
    </source>
</evidence>
<evidence type="ECO:0000313" key="3">
    <source>
        <dbReference type="Proteomes" id="UP001066276"/>
    </source>
</evidence>